<gene>
    <name evidence="6" type="ORF">H6G97_45255</name>
</gene>
<proteinExistence type="inferred from homology"/>
<dbReference type="Proteomes" id="UP000623440">
    <property type="component" value="Unassembled WGS sequence"/>
</dbReference>
<evidence type="ECO:0000256" key="4">
    <source>
        <dbReference type="ARBA" id="ARBA00023163"/>
    </source>
</evidence>
<feature type="non-terminal residue" evidence="6">
    <location>
        <position position="193"/>
    </location>
</feature>
<dbReference type="CDD" id="cd05466">
    <property type="entry name" value="PBP2_LTTR_substrate"/>
    <property type="match status" value="1"/>
</dbReference>
<keyword evidence="4" id="KW-0804">Transcription</keyword>
<dbReference type="InterPro" id="IPR005119">
    <property type="entry name" value="LysR_subst-bd"/>
</dbReference>
<dbReference type="InterPro" id="IPR036390">
    <property type="entry name" value="WH_DNA-bd_sf"/>
</dbReference>
<dbReference type="Pfam" id="PF00126">
    <property type="entry name" value="HTH_1"/>
    <property type="match status" value="1"/>
</dbReference>
<evidence type="ECO:0000259" key="5">
    <source>
        <dbReference type="PROSITE" id="PS50931"/>
    </source>
</evidence>
<name>A0ABR8E4Y1_9NOSO</name>
<protein>
    <submittedName>
        <fullName evidence="6">LysR family transcriptional regulator</fullName>
    </submittedName>
</protein>
<evidence type="ECO:0000256" key="1">
    <source>
        <dbReference type="ARBA" id="ARBA00009437"/>
    </source>
</evidence>
<dbReference type="SUPFAM" id="SSF53850">
    <property type="entry name" value="Periplasmic binding protein-like II"/>
    <property type="match status" value="1"/>
</dbReference>
<dbReference type="Gene3D" id="1.10.10.10">
    <property type="entry name" value="Winged helix-like DNA-binding domain superfamily/Winged helix DNA-binding domain"/>
    <property type="match status" value="1"/>
</dbReference>
<evidence type="ECO:0000256" key="2">
    <source>
        <dbReference type="ARBA" id="ARBA00023015"/>
    </source>
</evidence>
<organism evidence="6 7">
    <name type="scientific">Nostoc flagelliforme FACHB-838</name>
    <dbReference type="NCBI Taxonomy" id="2692904"/>
    <lineage>
        <taxon>Bacteria</taxon>
        <taxon>Bacillati</taxon>
        <taxon>Cyanobacteriota</taxon>
        <taxon>Cyanophyceae</taxon>
        <taxon>Nostocales</taxon>
        <taxon>Nostocaceae</taxon>
        <taxon>Nostoc</taxon>
    </lineage>
</organism>
<dbReference type="PROSITE" id="PS50931">
    <property type="entry name" value="HTH_LYSR"/>
    <property type="match status" value="1"/>
</dbReference>
<keyword evidence="7" id="KW-1185">Reference proteome</keyword>
<dbReference type="Gene3D" id="3.40.190.290">
    <property type="match status" value="1"/>
</dbReference>
<dbReference type="PANTHER" id="PTHR30346:SF31">
    <property type="entry name" value="LYSR SUBSTRATE-BINDING"/>
    <property type="match status" value="1"/>
</dbReference>
<accession>A0ABR8E4Y1</accession>
<dbReference type="PANTHER" id="PTHR30346">
    <property type="entry name" value="TRANSCRIPTIONAL DUAL REGULATOR HCAR-RELATED"/>
    <property type="match status" value="1"/>
</dbReference>
<sequence length="193" mass="21791">MELRHLRYFLAVAEAAHFTRAAEAIYVSQPTLSQQIKQLEADLGTTLFDRIGKRVMLTEAGEILQAHAQRIFTELEQVQQAIQELEGLQGGELAVGVVQTVNAYMIPDLVARFTTAYPRISLRIQELSADEIESRIEQGKLHLGISFIPPTSPFLEAELLFDEKLVLILPTSHRLARQKLVRFDELKDEALIL</sequence>
<dbReference type="PRINTS" id="PR00039">
    <property type="entry name" value="HTHLYSR"/>
</dbReference>
<evidence type="ECO:0000313" key="7">
    <source>
        <dbReference type="Proteomes" id="UP000623440"/>
    </source>
</evidence>
<dbReference type="EMBL" id="JACJSI010000396">
    <property type="protein sequence ID" value="MBD2536142.1"/>
    <property type="molecule type" value="Genomic_DNA"/>
</dbReference>
<comment type="similarity">
    <text evidence="1">Belongs to the LysR transcriptional regulatory family.</text>
</comment>
<keyword evidence="3" id="KW-0238">DNA-binding</keyword>
<dbReference type="SUPFAM" id="SSF46785">
    <property type="entry name" value="Winged helix' DNA-binding domain"/>
    <property type="match status" value="1"/>
</dbReference>
<dbReference type="InterPro" id="IPR000847">
    <property type="entry name" value="LysR_HTH_N"/>
</dbReference>
<feature type="domain" description="HTH lysR-type" evidence="5">
    <location>
        <begin position="1"/>
        <end position="58"/>
    </location>
</feature>
<dbReference type="InterPro" id="IPR036388">
    <property type="entry name" value="WH-like_DNA-bd_sf"/>
</dbReference>
<reference evidence="6 7" key="1">
    <citation type="journal article" date="2020" name="ISME J.">
        <title>Comparative genomics reveals insights into cyanobacterial evolution and habitat adaptation.</title>
        <authorList>
            <person name="Chen M.Y."/>
            <person name="Teng W.K."/>
            <person name="Zhao L."/>
            <person name="Hu C.X."/>
            <person name="Zhou Y.K."/>
            <person name="Han B.P."/>
            <person name="Song L.R."/>
            <person name="Shu W.S."/>
        </authorList>
    </citation>
    <scope>NUCLEOTIDE SEQUENCE [LARGE SCALE GENOMIC DNA]</scope>
    <source>
        <strain evidence="6 7">FACHB-838</strain>
    </source>
</reference>
<evidence type="ECO:0000313" key="6">
    <source>
        <dbReference type="EMBL" id="MBD2536142.1"/>
    </source>
</evidence>
<comment type="caution">
    <text evidence="6">The sequence shown here is derived from an EMBL/GenBank/DDBJ whole genome shotgun (WGS) entry which is preliminary data.</text>
</comment>
<evidence type="ECO:0000256" key="3">
    <source>
        <dbReference type="ARBA" id="ARBA00023125"/>
    </source>
</evidence>
<dbReference type="Pfam" id="PF03466">
    <property type="entry name" value="LysR_substrate"/>
    <property type="match status" value="1"/>
</dbReference>
<keyword evidence="2" id="KW-0805">Transcription regulation</keyword>